<dbReference type="RefSeq" id="WP_005882340.1">
    <property type="nucleotide sequence ID" value="NZ_GG658170.1"/>
</dbReference>
<accession>C3XCB6</accession>
<dbReference type="GeneID" id="77136170"/>
<gene>
    <name evidence="1" type="ORF">OFBG_01870</name>
</gene>
<organism evidence="1 2">
    <name type="scientific">Oxalobacter formigenes OXCC13</name>
    <dbReference type="NCBI Taxonomy" id="556269"/>
    <lineage>
        <taxon>Bacteria</taxon>
        <taxon>Pseudomonadati</taxon>
        <taxon>Pseudomonadota</taxon>
        <taxon>Betaproteobacteria</taxon>
        <taxon>Burkholderiales</taxon>
        <taxon>Oxalobacteraceae</taxon>
        <taxon>Oxalobacter</taxon>
    </lineage>
</organism>
<dbReference type="Proteomes" id="UP000005089">
    <property type="component" value="Unassembled WGS sequence"/>
</dbReference>
<proteinExistence type="predicted"/>
<keyword evidence="2" id="KW-1185">Reference proteome</keyword>
<protein>
    <submittedName>
        <fullName evidence="1">Uncharacterized protein</fullName>
    </submittedName>
</protein>
<evidence type="ECO:0000313" key="1">
    <source>
        <dbReference type="EMBL" id="EEO30842.1"/>
    </source>
</evidence>
<evidence type="ECO:0000313" key="2">
    <source>
        <dbReference type="Proteomes" id="UP000005089"/>
    </source>
</evidence>
<reference evidence="1 2" key="1">
    <citation type="submission" date="2009-02" db="EMBL/GenBank/DDBJ databases">
        <title>The Genome Sequence of Oxalobacter formigenes OXCC13.</title>
        <authorList>
            <consortium name="The Broad Institute Genome Sequencing Platform"/>
            <person name="Ward D."/>
            <person name="Young S.K."/>
            <person name="Kodira C.D."/>
            <person name="Zeng Q."/>
            <person name="Koehrsen M."/>
            <person name="Alvarado L."/>
            <person name="Berlin A."/>
            <person name="Borenstein D."/>
            <person name="Chen Z."/>
            <person name="Engels R."/>
            <person name="Freedman E."/>
            <person name="Gellesch M."/>
            <person name="Goldberg J."/>
            <person name="Griggs A."/>
            <person name="Gujja S."/>
            <person name="Heiman D."/>
            <person name="Hepburn T."/>
            <person name="Howarth C."/>
            <person name="Jen D."/>
            <person name="Larson L."/>
            <person name="Lewis B."/>
            <person name="Mehta T."/>
            <person name="Park D."/>
            <person name="Pearson M."/>
            <person name="Roberts A."/>
            <person name="Saif S."/>
            <person name="Shea T."/>
            <person name="Shenoy N."/>
            <person name="Sisk P."/>
            <person name="Stolte C."/>
            <person name="Sykes S."/>
            <person name="Walk T."/>
            <person name="White J."/>
            <person name="Yandava C."/>
            <person name="Allison M.J."/>
            <person name="Lander E."/>
            <person name="Nusbaum C."/>
            <person name="Galagan J."/>
            <person name="Birren B."/>
        </authorList>
    </citation>
    <scope>NUCLEOTIDE SEQUENCE [LARGE SCALE GENOMIC DNA]</scope>
    <source>
        <strain evidence="1 2">OXCC13</strain>
    </source>
</reference>
<sequence length="62" mass="7345">MATKNRRPKRSGLSDLDRYELLGSDIEFEPLEETYLDEEDSFSEMFQRLERDRSLGHDESFG</sequence>
<dbReference type="HOGENOM" id="CLU_2937199_0_0_4"/>
<name>C3XCB6_OXAFO</name>
<dbReference type="EMBL" id="GG658170">
    <property type="protein sequence ID" value="EEO30842.1"/>
    <property type="molecule type" value="Genomic_DNA"/>
</dbReference>
<dbReference type="OrthoDB" id="9928234at2"/>
<dbReference type="AlphaFoldDB" id="C3XCB6"/>